<dbReference type="GO" id="GO:0016798">
    <property type="term" value="F:hydrolase activity, acting on glycosyl bonds"/>
    <property type="evidence" value="ECO:0007669"/>
    <property type="project" value="InterPro"/>
</dbReference>
<keyword evidence="6" id="KW-0833">Ubl conjugation pathway</keyword>
<dbReference type="AlphaFoldDB" id="A0AAD5ZNX4"/>
<dbReference type="Pfam" id="PF02018">
    <property type="entry name" value="CBM_4_9"/>
    <property type="match status" value="1"/>
</dbReference>
<comment type="caution">
    <text evidence="12">The sequence shown here is derived from an EMBL/GenBank/DDBJ whole genome shotgun (WGS) entry which is preliminary data.</text>
</comment>
<evidence type="ECO:0000313" key="12">
    <source>
        <dbReference type="EMBL" id="KAJ3701374.1"/>
    </source>
</evidence>
<dbReference type="GO" id="GO:0061630">
    <property type="term" value="F:ubiquitin protein ligase activity"/>
    <property type="evidence" value="ECO:0007669"/>
    <property type="project" value="UniProtKB-EC"/>
</dbReference>
<dbReference type="GO" id="GO:0004672">
    <property type="term" value="F:protein kinase activity"/>
    <property type="evidence" value="ECO:0007669"/>
    <property type="project" value="InterPro"/>
</dbReference>
<keyword evidence="5" id="KW-0418">Kinase</keyword>
<evidence type="ECO:0000313" key="13">
    <source>
        <dbReference type="Proteomes" id="UP001210211"/>
    </source>
</evidence>
<keyword evidence="7" id="KW-0378">Hydrolase</keyword>
<dbReference type="InterPro" id="IPR000719">
    <property type="entry name" value="Prot_kinase_dom"/>
</dbReference>
<dbReference type="InterPro" id="IPR008979">
    <property type="entry name" value="Galactose-bd-like_sf"/>
</dbReference>
<evidence type="ECO:0000256" key="9">
    <source>
        <dbReference type="ARBA" id="ARBA00023170"/>
    </source>
</evidence>
<dbReference type="SUPFAM" id="SSF56112">
    <property type="entry name" value="Protein kinase-like (PK-like)"/>
    <property type="match status" value="1"/>
</dbReference>
<feature type="binding site" evidence="10">
    <location>
        <position position="258"/>
    </location>
    <ligand>
        <name>ATP</name>
        <dbReference type="ChEBI" id="CHEBI:30616"/>
    </ligand>
</feature>
<keyword evidence="8 10" id="KW-0067">ATP-binding</keyword>
<dbReference type="PANTHER" id="PTHR45647:SF154">
    <property type="entry name" value="OS11G0618300 PROTEIN"/>
    <property type="match status" value="1"/>
</dbReference>
<feature type="domain" description="Protein kinase" evidence="11">
    <location>
        <begin position="231"/>
        <end position="521"/>
    </location>
</feature>
<dbReference type="PROSITE" id="PS50011">
    <property type="entry name" value="PROTEIN_KINASE_DOM"/>
    <property type="match status" value="1"/>
</dbReference>
<dbReference type="Gene3D" id="2.60.120.260">
    <property type="entry name" value="Galactose-binding domain-like"/>
    <property type="match status" value="1"/>
</dbReference>
<evidence type="ECO:0000256" key="8">
    <source>
        <dbReference type="ARBA" id="ARBA00022840"/>
    </source>
</evidence>
<dbReference type="SMART" id="SM00220">
    <property type="entry name" value="S_TKc"/>
    <property type="match status" value="1"/>
</dbReference>
<dbReference type="EMBL" id="JAMRDG010000001">
    <property type="protein sequence ID" value="KAJ3701374.1"/>
    <property type="molecule type" value="Genomic_DNA"/>
</dbReference>
<dbReference type="GO" id="GO:0005524">
    <property type="term" value="F:ATP binding"/>
    <property type="evidence" value="ECO:0007669"/>
    <property type="project" value="UniProtKB-UniRule"/>
</dbReference>
<keyword evidence="4 10" id="KW-0547">Nucleotide-binding</keyword>
<evidence type="ECO:0000256" key="6">
    <source>
        <dbReference type="ARBA" id="ARBA00022786"/>
    </source>
</evidence>
<dbReference type="SUPFAM" id="SSF49785">
    <property type="entry name" value="Galactose-binding domain-like"/>
    <property type="match status" value="1"/>
</dbReference>
<sequence>MENIVSNFNFSDGLNSWYRNDSSCFAEVVSDESNYINGVRPKSGNSYAIVTNRTKCHQGLEQDITDRIKRNTSYRFSAYVRFSGEIVEFTAVLATLKLENDRDGSADYHTIGSALVSNDKWVNLEGSFSVRSITGQVTIYLEGPPPGIDLLIDSVNIFISNREPERQELVILHRQFQEEVRIRQKAEEDYRKVLNENKALKELIKEYGRFCNSDHMVKFTWFKPLDLPDTYTEQDHLGRGGFGDVYKAVINGTTVAIKMPKPEYRQGAREFNQEVEILGRIRHPNLVTLIGACPERYALVYEYLPEGSLEDRLKDKQALTWKERIKIASSICSTLVFLHNMKPHPIAHSDLKPSNILFDGNNVCKLSDFGISRFLKYTYDTKTPNHVTIEAAGTSCYIDPEFVTSHKLTPQSDVYAFGIILLQLVTGKGPNKIREFVFRKLQMTLDDINLKIFKERTLLQQQKLMDKLLEDAKLVEWPIDVAVKMTSLGLWCSADERKDRPDLVTEVWSEIESMNGFDPDN</sequence>
<evidence type="ECO:0000256" key="5">
    <source>
        <dbReference type="ARBA" id="ARBA00022777"/>
    </source>
</evidence>
<dbReference type="InterPro" id="IPR003305">
    <property type="entry name" value="CenC_carb-bd"/>
</dbReference>
<dbReference type="Gene3D" id="3.30.200.20">
    <property type="entry name" value="Phosphorylase Kinase, domain 1"/>
    <property type="match status" value="1"/>
</dbReference>
<dbReference type="InterPro" id="IPR011009">
    <property type="entry name" value="Kinase-like_dom_sf"/>
</dbReference>
<evidence type="ECO:0000256" key="4">
    <source>
        <dbReference type="ARBA" id="ARBA00022741"/>
    </source>
</evidence>
<accession>A0AAD5ZNX4</accession>
<evidence type="ECO:0000256" key="2">
    <source>
        <dbReference type="ARBA" id="ARBA00012483"/>
    </source>
</evidence>
<evidence type="ECO:0000256" key="10">
    <source>
        <dbReference type="PROSITE-ProRule" id="PRU10141"/>
    </source>
</evidence>
<reference evidence="12 13" key="1">
    <citation type="journal article" date="2022" name="Cell">
        <title>Repeat-based holocentromeres influence genome architecture and karyotype evolution.</title>
        <authorList>
            <person name="Hofstatter P.G."/>
            <person name="Thangavel G."/>
            <person name="Lux T."/>
            <person name="Neumann P."/>
            <person name="Vondrak T."/>
            <person name="Novak P."/>
            <person name="Zhang M."/>
            <person name="Costa L."/>
            <person name="Castellani M."/>
            <person name="Scott A."/>
            <person name="Toegelov H."/>
            <person name="Fuchs J."/>
            <person name="Mata-Sucre Y."/>
            <person name="Dias Y."/>
            <person name="Vanzela A.L.L."/>
            <person name="Huettel B."/>
            <person name="Almeida C.C.S."/>
            <person name="Simkova H."/>
            <person name="Souza G."/>
            <person name="Pedrosa-Harand A."/>
            <person name="Macas J."/>
            <person name="Mayer K.F.X."/>
            <person name="Houben A."/>
            <person name="Marques A."/>
        </authorList>
    </citation>
    <scope>NUCLEOTIDE SEQUENCE [LARGE SCALE GENOMIC DNA]</scope>
    <source>
        <strain evidence="12">RhyTen1mFocal</strain>
    </source>
</reference>
<dbReference type="InterPro" id="IPR008271">
    <property type="entry name" value="Ser/Thr_kinase_AS"/>
</dbReference>
<comment type="catalytic activity">
    <reaction evidence="1">
        <text>S-ubiquitinyl-[E2 ubiquitin-conjugating enzyme]-L-cysteine + [acceptor protein]-L-lysine = [E2 ubiquitin-conjugating enzyme]-L-cysteine + N(6)-ubiquitinyl-[acceptor protein]-L-lysine.</text>
        <dbReference type="EC" id="2.3.2.27"/>
    </reaction>
</comment>
<evidence type="ECO:0000256" key="7">
    <source>
        <dbReference type="ARBA" id="ARBA00022801"/>
    </source>
</evidence>
<dbReference type="InterPro" id="IPR051348">
    <property type="entry name" value="U-box_ubiquitin_ligases"/>
</dbReference>
<organism evidence="12 13">
    <name type="scientific">Rhynchospora tenuis</name>
    <dbReference type="NCBI Taxonomy" id="198213"/>
    <lineage>
        <taxon>Eukaryota</taxon>
        <taxon>Viridiplantae</taxon>
        <taxon>Streptophyta</taxon>
        <taxon>Embryophyta</taxon>
        <taxon>Tracheophyta</taxon>
        <taxon>Spermatophyta</taxon>
        <taxon>Magnoliopsida</taxon>
        <taxon>Liliopsida</taxon>
        <taxon>Poales</taxon>
        <taxon>Cyperaceae</taxon>
        <taxon>Cyperoideae</taxon>
        <taxon>Rhynchosporeae</taxon>
        <taxon>Rhynchospora</taxon>
    </lineage>
</organism>
<keyword evidence="9" id="KW-0675">Receptor</keyword>
<dbReference type="Pfam" id="PF00069">
    <property type="entry name" value="Pkinase"/>
    <property type="match status" value="1"/>
</dbReference>
<dbReference type="PROSITE" id="PS00107">
    <property type="entry name" value="PROTEIN_KINASE_ATP"/>
    <property type="match status" value="1"/>
</dbReference>
<dbReference type="EC" id="2.3.2.27" evidence="2"/>
<dbReference type="Proteomes" id="UP001210211">
    <property type="component" value="Unassembled WGS sequence"/>
</dbReference>
<dbReference type="InterPro" id="IPR017441">
    <property type="entry name" value="Protein_kinase_ATP_BS"/>
</dbReference>
<evidence type="ECO:0000259" key="11">
    <source>
        <dbReference type="PROSITE" id="PS50011"/>
    </source>
</evidence>
<evidence type="ECO:0000256" key="3">
    <source>
        <dbReference type="ARBA" id="ARBA00022679"/>
    </source>
</evidence>
<evidence type="ECO:0000256" key="1">
    <source>
        <dbReference type="ARBA" id="ARBA00000900"/>
    </source>
</evidence>
<dbReference type="Gene3D" id="1.10.510.10">
    <property type="entry name" value="Transferase(Phosphotransferase) domain 1"/>
    <property type="match status" value="1"/>
</dbReference>
<proteinExistence type="predicted"/>
<name>A0AAD5ZNX4_9POAL</name>
<keyword evidence="3" id="KW-0808">Transferase</keyword>
<protein>
    <recommendedName>
        <fullName evidence="2">RING-type E3 ubiquitin transferase</fullName>
        <ecNumber evidence="2">2.3.2.27</ecNumber>
    </recommendedName>
</protein>
<dbReference type="PROSITE" id="PS00108">
    <property type="entry name" value="PROTEIN_KINASE_ST"/>
    <property type="match status" value="1"/>
</dbReference>
<keyword evidence="13" id="KW-1185">Reference proteome</keyword>
<gene>
    <name evidence="12" type="ORF">LUZ61_005079</name>
</gene>
<dbReference type="PANTHER" id="PTHR45647">
    <property type="entry name" value="OS02G0152300 PROTEIN"/>
    <property type="match status" value="1"/>
</dbReference>